<evidence type="ECO:0000313" key="1">
    <source>
        <dbReference type="EMBL" id="CRK93525.1"/>
    </source>
</evidence>
<proteinExistence type="predicted"/>
<keyword evidence="2" id="KW-1185">Reference proteome</keyword>
<dbReference type="Proteomes" id="UP000183832">
    <property type="component" value="Unassembled WGS sequence"/>
</dbReference>
<name>A0A1J1HZS4_9DIPT</name>
<evidence type="ECO:0000313" key="2">
    <source>
        <dbReference type="Proteomes" id="UP000183832"/>
    </source>
</evidence>
<protein>
    <submittedName>
        <fullName evidence="1">CLUMA_CG007058, isoform A</fullName>
    </submittedName>
</protein>
<accession>A0A1J1HZS4</accession>
<organism evidence="1 2">
    <name type="scientific">Clunio marinus</name>
    <dbReference type="NCBI Taxonomy" id="568069"/>
    <lineage>
        <taxon>Eukaryota</taxon>
        <taxon>Metazoa</taxon>
        <taxon>Ecdysozoa</taxon>
        <taxon>Arthropoda</taxon>
        <taxon>Hexapoda</taxon>
        <taxon>Insecta</taxon>
        <taxon>Pterygota</taxon>
        <taxon>Neoptera</taxon>
        <taxon>Endopterygota</taxon>
        <taxon>Diptera</taxon>
        <taxon>Nematocera</taxon>
        <taxon>Chironomoidea</taxon>
        <taxon>Chironomidae</taxon>
        <taxon>Clunio</taxon>
    </lineage>
</organism>
<dbReference type="EMBL" id="CVRI01000037">
    <property type="protein sequence ID" value="CRK93525.1"/>
    <property type="molecule type" value="Genomic_DNA"/>
</dbReference>
<gene>
    <name evidence="1" type="ORF">CLUMA_CG007058</name>
</gene>
<dbReference type="AlphaFoldDB" id="A0A1J1HZS4"/>
<sequence length="70" mass="7850">MMKMSDVSFNFPQTISNKLPTLTPKASLRNSDNTFDSNLDIIKFNENFTMLLLTILSDADDDDGDDVETS</sequence>
<reference evidence="1 2" key="1">
    <citation type="submission" date="2015-04" db="EMBL/GenBank/DDBJ databases">
        <authorList>
            <person name="Syromyatnikov M.Y."/>
            <person name="Popov V.N."/>
        </authorList>
    </citation>
    <scope>NUCLEOTIDE SEQUENCE [LARGE SCALE GENOMIC DNA]</scope>
</reference>